<dbReference type="AlphaFoldDB" id="A0A255G2N3"/>
<feature type="compositionally biased region" description="Basic residues" evidence="1">
    <location>
        <begin position="1"/>
        <end position="11"/>
    </location>
</feature>
<sequence length="144" mass="15960">MSSHRDRHARGLRGPLARPRPGMPPVPLNRARNREAFFTDAVAESVARIARRRPEALARVQIGWEEVPHLEVAWTGNQVPLAAAVEATDDRPARVVIYRRPLELRAATPRGLKILVHRTVIEQLSALTGIGVDELDPEGYGEAD</sequence>
<dbReference type="Pfam" id="PF06262">
    <property type="entry name" value="Zincin_1"/>
    <property type="match status" value="1"/>
</dbReference>
<dbReference type="Gene3D" id="3.30.2010.20">
    <property type="match status" value="1"/>
</dbReference>
<protein>
    <recommendedName>
        <fullName evidence="4">Metallopeptidase family protein</fullName>
    </recommendedName>
</protein>
<evidence type="ECO:0000313" key="3">
    <source>
        <dbReference type="Proteomes" id="UP000215896"/>
    </source>
</evidence>
<dbReference type="OrthoDB" id="4966605at2"/>
<reference evidence="2 3" key="1">
    <citation type="submission" date="2017-07" db="EMBL/GenBank/DDBJ databases">
        <title>Draft whole genome sequences of clinical Proprionibacteriaceae strains.</title>
        <authorList>
            <person name="Bernier A.-M."/>
            <person name="Bernard K."/>
            <person name="Domingo M.-C."/>
        </authorList>
    </citation>
    <scope>NUCLEOTIDE SEQUENCE [LARGE SCALE GENOMIC DNA]</scope>
    <source>
        <strain evidence="2 3">NML 030167</strain>
    </source>
</reference>
<dbReference type="RefSeq" id="WP_094355776.1">
    <property type="nucleotide sequence ID" value="NZ_NMVK01000004.1"/>
</dbReference>
<evidence type="ECO:0000256" key="1">
    <source>
        <dbReference type="SAM" id="MobiDB-lite"/>
    </source>
</evidence>
<dbReference type="InterPro" id="IPR010428">
    <property type="entry name" value="Zincin_1"/>
</dbReference>
<dbReference type="CDD" id="cd12954">
    <property type="entry name" value="MMP_TTHA0227_like_1"/>
    <property type="match status" value="1"/>
</dbReference>
<name>A0A255G2N3_9ACTN</name>
<proteinExistence type="predicted"/>
<accession>A0A255G2N3</accession>
<accession>A0A4R6LR61</accession>
<dbReference type="SUPFAM" id="SSF55486">
    <property type="entry name" value="Metalloproteases ('zincins'), catalytic domain"/>
    <property type="match status" value="1"/>
</dbReference>
<evidence type="ECO:0000313" key="2">
    <source>
        <dbReference type="EMBL" id="OYO08626.1"/>
    </source>
</evidence>
<dbReference type="Proteomes" id="UP000215896">
    <property type="component" value="Unassembled WGS sequence"/>
</dbReference>
<dbReference type="InterPro" id="IPR038555">
    <property type="entry name" value="Zincin_1_sf"/>
</dbReference>
<organism evidence="2 3">
    <name type="scientific">Enemella evansiae</name>
    <dbReference type="NCBI Taxonomy" id="2016499"/>
    <lineage>
        <taxon>Bacteria</taxon>
        <taxon>Bacillati</taxon>
        <taxon>Actinomycetota</taxon>
        <taxon>Actinomycetes</taxon>
        <taxon>Propionibacteriales</taxon>
        <taxon>Propionibacteriaceae</taxon>
        <taxon>Enemella</taxon>
    </lineage>
</organism>
<feature type="region of interest" description="Disordered" evidence="1">
    <location>
        <begin position="1"/>
        <end position="26"/>
    </location>
</feature>
<evidence type="ECO:0008006" key="4">
    <source>
        <dbReference type="Google" id="ProtNLM"/>
    </source>
</evidence>
<keyword evidence="3" id="KW-1185">Reference proteome</keyword>
<dbReference type="EMBL" id="NMVO01000018">
    <property type="protein sequence ID" value="OYO08626.1"/>
    <property type="molecule type" value="Genomic_DNA"/>
</dbReference>
<gene>
    <name evidence="2" type="ORF">CGZ94_19055</name>
</gene>
<comment type="caution">
    <text evidence="2">The sequence shown here is derived from an EMBL/GenBank/DDBJ whole genome shotgun (WGS) entry which is preliminary data.</text>
</comment>